<keyword evidence="2" id="KW-1185">Reference proteome</keyword>
<protein>
    <submittedName>
        <fullName evidence="1">Uncharacterized protein</fullName>
    </submittedName>
</protein>
<sequence>MTYCEQIQHPDPSDPERRVFVGPVAVCVPAEPQVGPVVDLAGPRRACVLAGARSHEETLRQHGRLPSVEDGVAVVPEEGKEDMCPSVCHRSEVRTPSTTGARRLKADDVNLGLRGDDGAPDTNWCVYRLYLNPLAAMVLAAGSTVSTDVTVEVEVEVEVVVVTLFATAVVYGSSKTCAPSRRSSRPGHRRRI</sequence>
<evidence type="ECO:0000313" key="2">
    <source>
        <dbReference type="Proteomes" id="UP000294003"/>
    </source>
</evidence>
<comment type="caution">
    <text evidence="1">The sequence shown here is derived from an EMBL/GenBank/DDBJ whole genome shotgun (WGS) entry which is preliminary data.</text>
</comment>
<organism evidence="1 2">
    <name type="scientific">Monosporascus cannonballus</name>
    <dbReference type="NCBI Taxonomy" id="155416"/>
    <lineage>
        <taxon>Eukaryota</taxon>
        <taxon>Fungi</taxon>
        <taxon>Dikarya</taxon>
        <taxon>Ascomycota</taxon>
        <taxon>Pezizomycotina</taxon>
        <taxon>Sordariomycetes</taxon>
        <taxon>Xylariomycetidae</taxon>
        <taxon>Xylariales</taxon>
        <taxon>Xylariales incertae sedis</taxon>
        <taxon>Monosporascus</taxon>
    </lineage>
</organism>
<accession>A0ABY0GRP8</accession>
<gene>
    <name evidence="1" type="ORF">DL762_010031</name>
</gene>
<dbReference type="EMBL" id="QJNS01000704">
    <property type="protein sequence ID" value="RYO75360.1"/>
    <property type="molecule type" value="Genomic_DNA"/>
</dbReference>
<proteinExistence type="predicted"/>
<reference evidence="1 2" key="1">
    <citation type="submission" date="2018-06" db="EMBL/GenBank/DDBJ databases">
        <title>Complete Genomes of Monosporascus.</title>
        <authorList>
            <person name="Robinson A.J."/>
            <person name="Natvig D.O."/>
        </authorList>
    </citation>
    <scope>NUCLEOTIDE SEQUENCE [LARGE SCALE GENOMIC DNA]</scope>
    <source>
        <strain evidence="1 2">CBS 609.92</strain>
    </source>
</reference>
<evidence type="ECO:0000313" key="1">
    <source>
        <dbReference type="EMBL" id="RYO75360.1"/>
    </source>
</evidence>
<name>A0ABY0GRP8_9PEZI</name>
<dbReference type="Proteomes" id="UP000294003">
    <property type="component" value="Unassembled WGS sequence"/>
</dbReference>